<dbReference type="InterPro" id="IPR036770">
    <property type="entry name" value="Ankyrin_rpt-contain_sf"/>
</dbReference>
<dbReference type="Gene3D" id="1.25.40.20">
    <property type="entry name" value="Ankyrin repeat-containing domain"/>
    <property type="match status" value="3"/>
</dbReference>
<sequence length="1155" mass="129496">MKNEISFLRSRDTIKSATLNSSVYLSITRSFSLGLLPNEKHVDAMAPPTGPSPDEWEAVKTRIYQLYFDSTLKNVMEKMKADHGFVASRNQYERKLKEWDFRKNLSLEERFYAIRTVRKRKAEDKASQVKWQGVVLSDKRLKKLDSQVPLIGANVPANELALWLPRPDETISVCTPPPETHEVFCPRRQVQIDNLPFFRFLEIFDNQGASNVAMLVLNKTDQNHCHSIMNSTPPEYEICEDYNSDLIGAFGDEIWAPNSHVITLPDQAILNFFCSRTKIQAIPTSRIDRVDLVLNNVRSVMVEKDEGFLRRRVEKLLSPIDQEAFLECLSFFIYFFSNGLHVDDKQDPRRFTEIIEHVVYQPKHALRQILALKDPTLLSFMHSILTTAWDTSNLAAGRALLEADCDRVLFHGRSAHLLYTIVKFQHTDILKELIQEGADVNVSIGTKERPKTILSVVKNIDCFDLLNAAGVRLDEQTVFDDRYMFSTRPVTPIHGAIFRNDTALVQRFLEAGASVRFLDEEVGNSYPYARHVLHMVIRSDTGSMVKSLLEAGALFQGKVLIAQYPVSYTKTSFPSILHFAVFSGSINVVKELLENKWYSDMVRSEPYGWSLLRDAARNGDSDMVAVLFSAGADVNSSSEPYTQKYTRVHDGVDFGLECKHFKPGNKNKHEVFYGIELHPSTALMAAVEAEHVEVVELLIDHHVDIHTKALGYHGSFALESAQVLGHRDIANILVQHGASPPHLHYNENRGRELVSAIKRHDLDRARELIRIGTEPTLIIAYLGLLELAEPRFEHEVIPLLEVGYMFSFLLECGCDINFRDPQSDKSLLEIAFSLMDFDAAKYLILEGVDVGAPLSRTSSRISIFDYAVLQFCRRLHGGFQYSDSCRTSVEVGLEVLHMMVNIETLPITEHSIYKATTCGDLELLQKVIRVRGKAGRIDPGELYGSLSTAVRCPNRRIFAYLVSIGASVNEPASCTGRFETPLHAASSVGDLEMVKQLLDMGAIIDPGGTSHESALQTAVLGGKIDVVAFLLGKGADVNANPNPNPNFIHGMPALMEAIATGHLEIARLVLEFGANVNTEIKSSPYERIDALGYAAYLGRLDAVQLLLNAGADSYDRAIEIALERGNLVVADMIQDWKEKKEREASANDPWDSSEL</sequence>
<dbReference type="PANTHER" id="PTHR24198:SF165">
    <property type="entry name" value="ANKYRIN REPEAT-CONTAINING PROTEIN-RELATED"/>
    <property type="match status" value="1"/>
</dbReference>
<feature type="repeat" description="ANK" evidence="3">
    <location>
        <begin position="977"/>
        <end position="1009"/>
    </location>
</feature>
<dbReference type="Pfam" id="PF12796">
    <property type="entry name" value="Ank_2"/>
    <property type="match status" value="4"/>
</dbReference>
<proteinExistence type="predicted"/>
<accession>A0A9N9L1K8</accession>
<keyword evidence="1" id="KW-0677">Repeat</keyword>
<feature type="domain" description="Clr5" evidence="4">
    <location>
        <begin position="53"/>
        <end position="103"/>
    </location>
</feature>
<feature type="repeat" description="ANK" evidence="3">
    <location>
        <begin position="1010"/>
        <end position="1042"/>
    </location>
</feature>
<protein>
    <recommendedName>
        <fullName evidence="4">Clr5 domain-containing protein</fullName>
    </recommendedName>
</protein>
<dbReference type="OrthoDB" id="194358at2759"/>
<feature type="repeat" description="ANK" evidence="3">
    <location>
        <begin position="607"/>
        <end position="639"/>
    </location>
</feature>
<reference evidence="5" key="1">
    <citation type="submission" date="2021-07" db="EMBL/GenBank/DDBJ databases">
        <authorList>
            <person name="Durling M."/>
        </authorList>
    </citation>
    <scope>NUCLEOTIDE SEQUENCE</scope>
</reference>
<feature type="repeat" description="ANK" evidence="3">
    <location>
        <begin position="488"/>
        <end position="520"/>
    </location>
</feature>
<dbReference type="SUPFAM" id="SSF48403">
    <property type="entry name" value="Ankyrin repeat"/>
    <property type="match status" value="3"/>
</dbReference>
<keyword evidence="2 3" id="KW-0040">ANK repeat</keyword>
<evidence type="ECO:0000256" key="1">
    <source>
        <dbReference type="ARBA" id="ARBA00022737"/>
    </source>
</evidence>
<keyword evidence="6" id="KW-1185">Reference proteome</keyword>
<dbReference type="SMART" id="SM00248">
    <property type="entry name" value="ANK"/>
    <property type="match status" value="13"/>
</dbReference>
<name>A0A9N9L1K8_9HELO</name>
<dbReference type="PANTHER" id="PTHR24198">
    <property type="entry name" value="ANKYRIN REPEAT AND PROTEIN KINASE DOMAIN-CONTAINING PROTEIN"/>
    <property type="match status" value="1"/>
</dbReference>
<evidence type="ECO:0000256" key="3">
    <source>
        <dbReference type="PROSITE-ProRule" id="PRU00023"/>
    </source>
</evidence>
<dbReference type="InterPro" id="IPR002110">
    <property type="entry name" value="Ankyrin_rpt"/>
</dbReference>
<dbReference type="Pfam" id="PF14420">
    <property type="entry name" value="Clr5"/>
    <property type="match status" value="1"/>
</dbReference>
<evidence type="ECO:0000259" key="4">
    <source>
        <dbReference type="Pfam" id="PF14420"/>
    </source>
</evidence>
<dbReference type="PROSITE" id="PS50088">
    <property type="entry name" value="ANK_REPEAT"/>
    <property type="match status" value="6"/>
</dbReference>
<dbReference type="PROSITE" id="PS50297">
    <property type="entry name" value="ANK_REP_REGION"/>
    <property type="match status" value="4"/>
</dbReference>
<organism evidence="5 6">
    <name type="scientific">Hymenoscyphus fraxineus</name>
    <dbReference type="NCBI Taxonomy" id="746836"/>
    <lineage>
        <taxon>Eukaryota</taxon>
        <taxon>Fungi</taxon>
        <taxon>Dikarya</taxon>
        <taxon>Ascomycota</taxon>
        <taxon>Pezizomycotina</taxon>
        <taxon>Leotiomycetes</taxon>
        <taxon>Helotiales</taxon>
        <taxon>Helotiaceae</taxon>
        <taxon>Hymenoscyphus</taxon>
    </lineage>
</organism>
<dbReference type="EMBL" id="CAJVRL010000067">
    <property type="protein sequence ID" value="CAG8956025.1"/>
    <property type="molecule type" value="Genomic_DNA"/>
</dbReference>
<evidence type="ECO:0000313" key="5">
    <source>
        <dbReference type="EMBL" id="CAG8956025.1"/>
    </source>
</evidence>
<comment type="caution">
    <text evidence="5">The sequence shown here is derived from an EMBL/GenBank/DDBJ whole genome shotgun (WGS) entry which is preliminary data.</text>
</comment>
<feature type="repeat" description="ANK" evidence="3">
    <location>
        <begin position="678"/>
        <end position="710"/>
    </location>
</feature>
<dbReference type="AlphaFoldDB" id="A0A9N9L1K8"/>
<dbReference type="Proteomes" id="UP000696280">
    <property type="component" value="Unassembled WGS sequence"/>
</dbReference>
<feature type="repeat" description="ANK" evidence="3">
    <location>
        <begin position="1049"/>
        <end position="1081"/>
    </location>
</feature>
<gene>
    <name evidence="5" type="ORF">HYFRA_00008881</name>
</gene>
<evidence type="ECO:0000313" key="6">
    <source>
        <dbReference type="Proteomes" id="UP000696280"/>
    </source>
</evidence>
<dbReference type="InterPro" id="IPR025676">
    <property type="entry name" value="Clr5_dom"/>
</dbReference>
<evidence type="ECO:0000256" key="2">
    <source>
        <dbReference type="ARBA" id="ARBA00023043"/>
    </source>
</evidence>